<dbReference type="PROSITE" id="PS51833">
    <property type="entry name" value="HDOD"/>
    <property type="match status" value="1"/>
</dbReference>
<dbReference type="InterPro" id="IPR013976">
    <property type="entry name" value="HDOD"/>
</dbReference>
<protein>
    <recommendedName>
        <fullName evidence="1">HDOD domain-containing protein</fullName>
    </recommendedName>
</protein>
<accession>A0A532V4X9</accession>
<evidence type="ECO:0000313" key="3">
    <source>
        <dbReference type="Proteomes" id="UP000319619"/>
    </source>
</evidence>
<feature type="domain" description="HDOD" evidence="1">
    <location>
        <begin position="22"/>
        <end position="218"/>
    </location>
</feature>
<sequence>MEATLTDETQRIRLLASRVEGLPALPIMASKLLEVVDDPKASAADMAALISTDPALATRLLKLANSAYYGFPRRIGTVNLAVVVLGLETVRDLCLSVLITDCFFKGESNATFDMNGFWKHSMYTAVCTRLIYKMAGARHPGEGFITGLVHDIGKLFLGRYFPVEYNEVIATVEEEEFPLLEAEQQHFGVTHPTAGSWLLAEWNLPNWLVEAARDHHGSSSGGENVKLSCSVAFSDLLVRRKYQDEGGPGQVNEITPEMIQVLNMKKDVSGKPDFDIYNAKLEGEIDKAQGFMEAITKPG</sequence>
<dbReference type="AlphaFoldDB" id="A0A532V4X9"/>
<evidence type="ECO:0000313" key="2">
    <source>
        <dbReference type="EMBL" id="TKJ42250.1"/>
    </source>
</evidence>
<dbReference type="InterPro" id="IPR052340">
    <property type="entry name" value="RNase_Y/CdgJ"/>
</dbReference>
<comment type="caution">
    <text evidence="2">The sequence shown here is derived from an EMBL/GenBank/DDBJ whole genome shotgun (WGS) entry which is preliminary data.</text>
</comment>
<dbReference type="Pfam" id="PF08668">
    <property type="entry name" value="HDOD"/>
    <property type="match status" value="1"/>
</dbReference>
<dbReference type="EMBL" id="NJBN01000001">
    <property type="protein sequence ID" value="TKJ42250.1"/>
    <property type="molecule type" value="Genomic_DNA"/>
</dbReference>
<organism evidence="2 3">
    <name type="scientific">candidate division LCP-89 bacterium B3_LCP</name>
    <dbReference type="NCBI Taxonomy" id="2012998"/>
    <lineage>
        <taxon>Bacteria</taxon>
        <taxon>Pseudomonadati</taxon>
        <taxon>Bacteria division LCP-89</taxon>
    </lineage>
</organism>
<reference evidence="2 3" key="1">
    <citation type="submission" date="2017-06" db="EMBL/GenBank/DDBJ databases">
        <title>Novel microbial phyla capable of carbon fixation and sulfur reduction in deep-sea sediments.</title>
        <authorList>
            <person name="Huang J."/>
            <person name="Baker B."/>
            <person name="Wang Y."/>
        </authorList>
    </citation>
    <scope>NUCLEOTIDE SEQUENCE [LARGE SCALE GENOMIC DNA]</scope>
    <source>
        <strain evidence="2">B3_LCP</strain>
    </source>
</reference>
<dbReference type="Proteomes" id="UP000319619">
    <property type="component" value="Unassembled WGS sequence"/>
</dbReference>
<dbReference type="Gene3D" id="1.10.3210.10">
    <property type="entry name" value="Hypothetical protein af1432"/>
    <property type="match status" value="1"/>
</dbReference>
<gene>
    <name evidence="2" type="ORF">CEE37_00810</name>
</gene>
<dbReference type="PANTHER" id="PTHR33525">
    <property type="match status" value="1"/>
</dbReference>
<dbReference type="SUPFAM" id="SSF109604">
    <property type="entry name" value="HD-domain/PDEase-like"/>
    <property type="match status" value="1"/>
</dbReference>
<dbReference type="PANTHER" id="PTHR33525:SF3">
    <property type="entry name" value="RIBONUCLEASE Y"/>
    <property type="match status" value="1"/>
</dbReference>
<proteinExistence type="predicted"/>
<evidence type="ECO:0000259" key="1">
    <source>
        <dbReference type="PROSITE" id="PS51833"/>
    </source>
</evidence>
<name>A0A532V4X9_UNCL8</name>